<dbReference type="EMBL" id="GBGD01000321">
    <property type="protein sequence ID" value="JAC88568.1"/>
    <property type="molecule type" value="mRNA"/>
</dbReference>
<dbReference type="Pfam" id="PF25758">
    <property type="entry name" value="TPR_IPO11"/>
    <property type="match status" value="1"/>
</dbReference>
<dbReference type="GO" id="GO:0005635">
    <property type="term" value="C:nuclear envelope"/>
    <property type="evidence" value="ECO:0007669"/>
    <property type="project" value="TreeGrafter"/>
</dbReference>
<dbReference type="AlphaFoldDB" id="A0A069DWW7"/>
<dbReference type="Gene3D" id="1.25.10.10">
    <property type="entry name" value="Leucine-rich Repeat Variant"/>
    <property type="match status" value="1"/>
</dbReference>
<dbReference type="SUPFAM" id="SSF48371">
    <property type="entry name" value="ARM repeat"/>
    <property type="match status" value="1"/>
</dbReference>
<dbReference type="InterPro" id="IPR058669">
    <property type="entry name" value="TPR_IPO7/11-like"/>
</dbReference>
<comment type="similarity">
    <text evidence="2">Belongs to the importin beta family.</text>
</comment>
<dbReference type="InterPro" id="IPR016024">
    <property type="entry name" value="ARM-type_fold"/>
</dbReference>
<proteinExistence type="evidence at transcript level"/>
<dbReference type="GO" id="GO:0005829">
    <property type="term" value="C:cytosol"/>
    <property type="evidence" value="ECO:0007669"/>
    <property type="project" value="TreeGrafter"/>
</dbReference>
<name>A0A069DWW7_9HEMI</name>
<dbReference type="SMART" id="SM00913">
    <property type="entry name" value="IBN_N"/>
    <property type="match status" value="1"/>
</dbReference>
<accession>A0A069DWW7</accession>
<organism evidence="6">
    <name type="scientific">Panstrongylus megistus</name>
    <dbReference type="NCBI Taxonomy" id="65343"/>
    <lineage>
        <taxon>Eukaryota</taxon>
        <taxon>Metazoa</taxon>
        <taxon>Ecdysozoa</taxon>
        <taxon>Arthropoda</taxon>
        <taxon>Hexapoda</taxon>
        <taxon>Insecta</taxon>
        <taxon>Pterygota</taxon>
        <taxon>Neoptera</taxon>
        <taxon>Paraneoptera</taxon>
        <taxon>Hemiptera</taxon>
        <taxon>Heteroptera</taxon>
        <taxon>Panheteroptera</taxon>
        <taxon>Cimicomorpha</taxon>
        <taxon>Reduviidae</taxon>
        <taxon>Triatominae</taxon>
        <taxon>Panstrongylus</taxon>
    </lineage>
</organism>
<evidence type="ECO:0000256" key="4">
    <source>
        <dbReference type="ARBA" id="ARBA00023242"/>
    </source>
</evidence>
<sequence>MEVNSAHNIVLDTLQRAVSQNAEILKPAEQKLQEWETQPGFYTILKDVFCNTSFDVDVRLLAVLYFKNGVDKYWRPSAPNAIPENEKIAIRHSLISNFGEPIKQIARHFAILTSKIARYDCPRQWPELIPTLMEAIKSEDGIVQHRSLLVLHQVVKVLSSKRLSGDRRMFQDLSAHIYPTVYSVWDAHCQLFFLKVQENVDDATKTLENALLSLKTLEKLTVHGFKRPNESRHVNLFLKLVFERAKAILSIWPSLKSLTEELAKKFIIRLTNVLLSLLEFHPFSFVEYITFSLEFTVYYAFTPQGEPYLFERFLIQCFNLIKALILCPEFRPAKVIEDTKEPLSLKAHQIKQLFFDTTTLTEICRKLITHYFIFTPQDLALWDSDPEAFAMDESGETWKYSLRPCIESLFATIFHEYRSTLAPLVVELVRENHALVSPDDIPAILNKDAVYNAVGIAAFDLYDEVNFDEWFTTTLHTELGIQGSNYRIIRRRVAWLIGSWTGVKLSSDLHPMIYEAMIPLLKSNEDMVVRLTAANTIRIVVDVFEFNIESFLKYLEPTFTLLFDLLKEAQECDTKMRVLSVLSFIVERVGLAIEPFYNSFIHYLPLLWHESEPHNMLRCAVVATLVHLVKALGKINDSEDVTNFILSVISLSTDVHQDCHVYLLEDGLELWQVVVENTAVVTPAIMQLFRNMPPLLEGNSEHLRCCLSIISAYILLAPNELLQLYGETLVHCCADMLTDMQSEGVLMVMRLLELFIKVNPITSANLLKPLLPKIFEIIYQGEEFPMLMSLYLSILSRILLVSKEIFIEVINKVSVNINQSPDLVLNKIIDVWLDKMPLVSQLEKKKLLGLALASLLTANSSFVYNKFCGILLAVSEVLNDITRTDENGIHIDALYYSENEFCSLNDDNGSFETEHDYRKKQLALKDPVHVIVLEEYFKSQMQELQRSIGQNQFDQFVQTVDVETLAQVREYVPL</sequence>
<dbReference type="GO" id="GO:0006606">
    <property type="term" value="P:protein import into nucleus"/>
    <property type="evidence" value="ECO:0007669"/>
    <property type="project" value="TreeGrafter"/>
</dbReference>
<dbReference type="GO" id="GO:0031267">
    <property type="term" value="F:small GTPase binding"/>
    <property type="evidence" value="ECO:0007669"/>
    <property type="project" value="InterPro"/>
</dbReference>
<evidence type="ECO:0000256" key="1">
    <source>
        <dbReference type="ARBA" id="ARBA00004123"/>
    </source>
</evidence>
<comment type="subcellular location">
    <subcellularLocation>
        <location evidence="1">Nucleus</location>
    </subcellularLocation>
</comment>
<keyword evidence="4" id="KW-0539">Nucleus</keyword>
<keyword evidence="6" id="KW-0675">Receptor</keyword>
<evidence type="ECO:0000256" key="3">
    <source>
        <dbReference type="ARBA" id="ARBA00022448"/>
    </source>
</evidence>
<protein>
    <submittedName>
        <fullName evidence="6">Putative nuclear transport receptor kap120 importin beta superfamily</fullName>
    </submittedName>
</protein>
<dbReference type="InterPro" id="IPR011989">
    <property type="entry name" value="ARM-like"/>
</dbReference>
<reference evidence="6" key="1">
    <citation type="journal article" date="2015" name="J. Med. Entomol.">
        <title>A Deep Insight Into the Sialotranscriptome of the Chagas Disease Vector, Panstrongylus megistus (Hemiptera: Heteroptera).</title>
        <authorList>
            <person name="Ribeiro J.M."/>
            <person name="Schwarz A."/>
            <person name="Francischetti I.M."/>
        </authorList>
    </citation>
    <scope>NUCLEOTIDE SEQUENCE</scope>
    <source>
        <tissue evidence="6">Salivary glands</tissue>
    </source>
</reference>
<dbReference type="PANTHER" id="PTHR10997:SF7">
    <property type="entry name" value="IMPORTIN-11"/>
    <property type="match status" value="1"/>
</dbReference>
<evidence type="ECO:0000259" key="5">
    <source>
        <dbReference type="PROSITE" id="PS50166"/>
    </source>
</evidence>
<dbReference type="Pfam" id="PF03810">
    <property type="entry name" value="IBN_N"/>
    <property type="match status" value="1"/>
</dbReference>
<evidence type="ECO:0000313" key="6">
    <source>
        <dbReference type="EMBL" id="JAC88568.1"/>
    </source>
</evidence>
<dbReference type="PANTHER" id="PTHR10997">
    <property type="entry name" value="IMPORTIN-7, 8, 11"/>
    <property type="match status" value="1"/>
</dbReference>
<evidence type="ECO:0000256" key="2">
    <source>
        <dbReference type="ARBA" id="ARBA00007991"/>
    </source>
</evidence>
<dbReference type="InterPro" id="IPR001494">
    <property type="entry name" value="Importin-beta_N"/>
</dbReference>
<feature type="domain" description="Importin N-terminal" evidence="5">
    <location>
        <begin position="28"/>
        <end position="100"/>
    </location>
</feature>
<keyword evidence="3" id="KW-0813">Transport</keyword>
<dbReference type="PROSITE" id="PS50166">
    <property type="entry name" value="IMPORTIN_B_NT"/>
    <property type="match status" value="1"/>
</dbReference>